<name>A0A1W1E1D6_9ZZZZ</name>
<evidence type="ECO:0000256" key="1">
    <source>
        <dbReference type="SAM" id="Phobius"/>
    </source>
</evidence>
<proteinExistence type="predicted"/>
<keyword evidence="1" id="KW-0472">Membrane</keyword>
<evidence type="ECO:0000313" key="2">
    <source>
        <dbReference type="EMBL" id="SFV87780.1"/>
    </source>
</evidence>
<dbReference type="EMBL" id="FPHZ01000082">
    <property type="protein sequence ID" value="SFV87780.1"/>
    <property type="molecule type" value="Genomic_DNA"/>
</dbReference>
<keyword evidence="1" id="KW-0812">Transmembrane</keyword>
<reference evidence="2" key="1">
    <citation type="submission" date="2016-10" db="EMBL/GenBank/DDBJ databases">
        <authorList>
            <person name="de Groot N.N."/>
        </authorList>
    </citation>
    <scope>NUCLEOTIDE SEQUENCE</scope>
</reference>
<feature type="transmembrane region" description="Helical" evidence="1">
    <location>
        <begin position="29"/>
        <end position="51"/>
    </location>
</feature>
<accession>A0A1W1E1D6</accession>
<organism evidence="2">
    <name type="scientific">hydrothermal vent metagenome</name>
    <dbReference type="NCBI Taxonomy" id="652676"/>
    <lineage>
        <taxon>unclassified sequences</taxon>
        <taxon>metagenomes</taxon>
        <taxon>ecological metagenomes</taxon>
    </lineage>
</organism>
<dbReference type="AlphaFoldDB" id="A0A1W1E1D6"/>
<protein>
    <submittedName>
        <fullName evidence="2">Uncharacterized protein</fullName>
    </submittedName>
</protein>
<sequence length="208" mass="23258">MCRLNSSVRYLISINSNQKFKDKPMFHKIILFHIITLFMLLISGCSSNAYIQKVTPINSSLAPYDKAIVNIKGVSSVKHRKGFNAGKTDLENKFISNLSQSSQFKVIARTIPNNFKKNTLIINLTIEDFQYLSATSSVMGGIFSGNARIKVLMRLIDANTGKHIAEIRSGAQTRSSGGIFRGNTSSLITEISKKLTDEIINYRRLLHK</sequence>
<gene>
    <name evidence="2" type="ORF">MNB_SUP05-SYMBIONT-5-314</name>
</gene>
<keyword evidence="1" id="KW-1133">Transmembrane helix</keyword>